<evidence type="ECO:0000313" key="3">
    <source>
        <dbReference type="EnsemblMetazoa" id="ASIC020847-PA"/>
    </source>
</evidence>
<dbReference type="VEuPathDB" id="VectorBase:ASIC020847"/>
<feature type="compositionally biased region" description="Polar residues" evidence="1">
    <location>
        <begin position="46"/>
        <end position="60"/>
    </location>
</feature>
<proteinExistence type="predicted"/>
<evidence type="ECO:0000256" key="1">
    <source>
        <dbReference type="SAM" id="MobiDB-lite"/>
    </source>
</evidence>
<keyword evidence="4" id="KW-1185">Reference proteome</keyword>
<feature type="compositionally biased region" description="Basic and acidic residues" evidence="1">
    <location>
        <begin position="28"/>
        <end position="40"/>
    </location>
</feature>
<dbReference type="AlphaFoldDB" id="A0A084WQU8"/>
<reference evidence="2 4" key="1">
    <citation type="journal article" date="2014" name="BMC Genomics">
        <title>Genome sequence of Anopheles sinensis provides insight into genetics basis of mosquito competence for malaria parasites.</title>
        <authorList>
            <person name="Zhou D."/>
            <person name="Zhang D."/>
            <person name="Ding G."/>
            <person name="Shi L."/>
            <person name="Hou Q."/>
            <person name="Ye Y."/>
            <person name="Xu Y."/>
            <person name="Zhou H."/>
            <person name="Xiong C."/>
            <person name="Li S."/>
            <person name="Yu J."/>
            <person name="Hong S."/>
            <person name="Yu X."/>
            <person name="Zou P."/>
            <person name="Chen C."/>
            <person name="Chang X."/>
            <person name="Wang W."/>
            <person name="Lv Y."/>
            <person name="Sun Y."/>
            <person name="Ma L."/>
            <person name="Shen B."/>
            <person name="Zhu C."/>
        </authorList>
    </citation>
    <scope>NUCLEOTIDE SEQUENCE [LARGE SCALE GENOMIC DNA]</scope>
</reference>
<gene>
    <name evidence="2" type="ORF">ZHAS_00020847</name>
</gene>
<protein>
    <submittedName>
        <fullName evidence="2 3">Dyak\GE13231-PA-like protein</fullName>
    </submittedName>
</protein>
<accession>A0A084WQU8</accession>
<evidence type="ECO:0000313" key="2">
    <source>
        <dbReference type="EMBL" id="KFB52592.1"/>
    </source>
</evidence>
<sequence length="60" mass="6707">MQRRQIPTFTFKLSDLKEYEIAKQERLAAKAASMEEKSAKTGDGTLDQQNAGSSQKSQET</sequence>
<dbReference type="Proteomes" id="UP000030765">
    <property type="component" value="Unassembled WGS sequence"/>
</dbReference>
<name>A0A084WQU8_ANOSI</name>
<dbReference type="EMBL" id="ATLV01025759">
    <property type="status" value="NOT_ANNOTATED_CDS"/>
    <property type="molecule type" value="Genomic_DNA"/>
</dbReference>
<dbReference type="EMBL" id="KE525399">
    <property type="protein sequence ID" value="KFB52592.1"/>
    <property type="molecule type" value="Genomic_DNA"/>
</dbReference>
<reference evidence="3" key="2">
    <citation type="submission" date="2020-05" db="UniProtKB">
        <authorList>
            <consortium name="EnsemblMetazoa"/>
        </authorList>
    </citation>
    <scope>IDENTIFICATION</scope>
</reference>
<feature type="region of interest" description="Disordered" evidence="1">
    <location>
        <begin position="28"/>
        <end position="60"/>
    </location>
</feature>
<evidence type="ECO:0000313" key="4">
    <source>
        <dbReference type="Proteomes" id="UP000030765"/>
    </source>
</evidence>
<dbReference type="EnsemblMetazoa" id="ASIC020847-RA">
    <property type="protein sequence ID" value="ASIC020847-PA"/>
    <property type="gene ID" value="ASIC020847"/>
</dbReference>
<organism evidence="2">
    <name type="scientific">Anopheles sinensis</name>
    <name type="common">Mosquito</name>
    <dbReference type="NCBI Taxonomy" id="74873"/>
    <lineage>
        <taxon>Eukaryota</taxon>
        <taxon>Metazoa</taxon>
        <taxon>Ecdysozoa</taxon>
        <taxon>Arthropoda</taxon>
        <taxon>Hexapoda</taxon>
        <taxon>Insecta</taxon>
        <taxon>Pterygota</taxon>
        <taxon>Neoptera</taxon>
        <taxon>Endopterygota</taxon>
        <taxon>Diptera</taxon>
        <taxon>Nematocera</taxon>
        <taxon>Culicoidea</taxon>
        <taxon>Culicidae</taxon>
        <taxon>Anophelinae</taxon>
        <taxon>Anopheles</taxon>
    </lineage>
</organism>